<reference evidence="7" key="1">
    <citation type="journal article" date="2024" name="Toxins">
        <title>Genome Sequence Analysis of Native Xenorhabdus Strains Isolated from Entomopathogenic Nematodes in Argentina.</title>
        <authorList>
            <person name="Palma L."/>
            <person name="Frizzo L."/>
            <person name="Kaiser S."/>
            <person name="Berry C."/>
            <person name="Caballero P."/>
            <person name="Bode H.B."/>
            <person name="Del Valle E.E."/>
        </authorList>
    </citation>
    <scope>NUCLEOTIDE SEQUENCE [LARGE SCALE GENOMIC DNA]</scope>
    <source>
        <strain evidence="7">12</strain>
    </source>
</reference>
<dbReference type="InterPro" id="IPR000847">
    <property type="entry name" value="LysR_HTH_N"/>
</dbReference>
<dbReference type="Gene3D" id="3.40.190.10">
    <property type="entry name" value="Periplasmic binding protein-like II"/>
    <property type="match status" value="2"/>
</dbReference>
<dbReference type="Pfam" id="PF03466">
    <property type="entry name" value="LysR_substrate"/>
    <property type="match status" value="1"/>
</dbReference>
<protein>
    <submittedName>
        <fullName evidence="6">LysR family transcriptional regulator</fullName>
    </submittedName>
</protein>
<dbReference type="RefSeq" id="WP_319929683.1">
    <property type="nucleotide sequence ID" value="NZ_VCDN01000026.1"/>
</dbReference>
<dbReference type="CDD" id="cd08432">
    <property type="entry name" value="PBP2_GcdR_TrpI_HvrB_AmpR_like"/>
    <property type="match status" value="1"/>
</dbReference>
<dbReference type="PANTHER" id="PTHR30537:SF74">
    <property type="entry name" value="HTH-TYPE TRANSCRIPTIONAL REGULATOR TRPI"/>
    <property type="match status" value="1"/>
</dbReference>
<dbReference type="EMBL" id="VCDN01000026">
    <property type="protein sequence ID" value="MDX7987248.1"/>
    <property type="molecule type" value="Genomic_DNA"/>
</dbReference>
<evidence type="ECO:0000256" key="1">
    <source>
        <dbReference type="ARBA" id="ARBA00009437"/>
    </source>
</evidence>
<comment type="similarity">
    <text evidence="1">Belongs to the LysR transcriptional regulatory family.</text>
</comment>
<evidence type="ECO:0000256" key="2">
    <source>
        <dbReference type="ARBA" id="ARBA00023015"/>
    </source>
</evidence>
<dbReference type="SUPFAM" id="SSF53850">
    <property type="entry name" value="Periplasmic binding protein-like II"/>
    <property type="match status" value="1"/>
</dbReference>
<dbReference type="InterPro" id="IPR005119">
    <property type="entry name" value="LysR_subst-bd"/>
</dbReference>
<dbReference type="InterPro" id="IPR036390">
    <property type="entry name" value="WH_DNA-bd_sf"/>
</dbReference>
<dbReference type="Pfam" id="PF00126">
    <property type="entry name" value="HTH_1"/>
    <property type="match status" value="1"/>
</dbReference>
<feature type="domain" description="HTH lysR-type" evidence="5">
    <location>
        <begin position="6"/>
        <end position="63"/>
    </location>
</feature>
<keyword evidence="2" id="KW-0805">Transcription regulation</keyword>
<dbReference type="InterPro" id="IPR058163">
    <property type="entry name" value="LysR-type_TF_proteobact-type"/>
</dbReference>
<evidence type="ECO:0000313" key="7">
    <source>
        <dbReference type="Proteomes" id="UP001271890"/>
    </source>
</evidence>
<keyword evidence="3" id="KW-0238">DNA-binding</keyword>
<dbReference type="SUPFAM" id="SSF46785">
    <property type="entry name" value="Winged helix' DNA-binding domain"/>
    <property type="match status" value="1"/>
</dbReference>
<evidence type="ECO:0000259" key="5">
    <source>
        <dbReference type="PROSITE" id="PS50931"/>
    </source>
</evidence>
<accession>A0ABU4S8X2</accession>
<dbReference type="Proteomes" id="UP001271890">
    <property type="component" value="Unassembled WGS sequence"/>
</dbReference>
<sequence length="294" mass="33247">MKRRFPSLSSLRVFDTVARLKSFKLAAEEIGVSPTAISHQIKLLESQLMVRVLERSPRRVMLTTEGNILYSATTQAFSLLKTAIAKIDSQHNPVPLTLTTTTAFISCWLVPHLTLLREQLPDIDLRFHANDNVIDIEATGVDLAIRYGFPSEKEANVYPIFKDDFVLAASPSLRINKLEDLLQMTLIHTDGRRIPAPPPDWDIWRSLFGPKDLTVSHGLHFTDEVHSIQSAIAGQGVVIASRLMLRQAIKDGLLVCPFPYQLCGATYYIIENRNSQHTNAIKYFRQWIETQINK</sequence>
<dbReference type="InterPro" id="IPR036388">
    <property type="entry name" value="WH-like_DNA-bd_sf"/>
</dbReference>
<name>A0ABU4S8X2_9GAMM</name>
<dbReference type="Gene3D" id="1.10.10.10">
    <property type="entry name" value="Winged helix-like DNA-binding domain superfamily/Winged helix DNA-binding domain"/>
    <property type="match status" value="1"/>
</dbReference>
<dbReference type="PROSITE" id="PS50931">
    <property type="entry name" value="HTH_LYSR"/>
    <property type="match status" value="1"/>
</dbReference>
<keyword evidence="4" id="KW-0804">Transcription</keyword>
<comment type="caution">
    <text evidence="6">The sequence shown here is derived from an EMBL/GenBank/DDBJ whole genome shotgun (WGS) entry which is preliminary data.</text>
</comment>
<keyword evidence="7" id="KW-1185">Reference proteome</keyword>
<evidence type="ECO:0000256" key="4">
    <source>
        <dbReference type="ARBA" id="ARBA00023163"/>
    </source>
</evidence>
<evidence type="ECO:0000256" key="3">
    <source>
        <dbReference type="ARBA" id="ARBA00023125"/>
    </source>
</evidence>
<evidence type="ECO:0000313" key="6">
    <source>
        <dbReference type="EMBL" id="MDX7987248.1"/>
    </source>
</evidence>
<gene>
    <name evidence="6" type="ORF">FE392_07880</name>
</gene>
<dbReference type="PANTHER" id="PTHR30537">
    <property type="entry name" value="HTH-TYPE TRANSCRIPTIONAL REGULATOR"/>
    <property type="match status" value="1"/>
</dbReference>
<organism evidence="6 7">
    <name type="scientific">Xenorhabdus santafensis</name>
    <dbReference type="NCBI Taxonomy" id="2582833"/>
    <lineage>
        <taxon>Bacteria</taxon>
        <taxon>Pseudomonadati</taxon>
        <taxon>Pseudomonadota</taxon>
        <taxon>Gammaproteobacteria</taxon>
        <taxon>Enterobacterales</taxon>
        <taxon>Morganellaceae</taxon>
        <taxon>Xenorhabdus</taxon>
    </lineage>
</organism>
<proteinExistence type="inferred from homology"/>